<dbReference type="Gene3D" id="1.20.120.160">
    <property type="entry name" value="HPT domain"/>
    <property type="match status" value="1"/>
</dbReference>
<comment type="catalytic activity">
    <reaction evidence="1">
        <text>ATP + protein L-histidine = ADP + protein N-phospho-L-histidine.</text>
        <dbReference type="EC" id="2.7.13.3"/>
    </reaction>
</comment>
<dbReference type="CDD" id="cd16916">
    <property type="entry name" value="HATPase_CheA-like"/>
    <property type="match status" value="1"/>
</dbReference>
<dbReference type="SMART" id="SM00387">
    <property type="entry name" value="HATPase_c"/>
    <property type="match status" value="1"/>
</dbReference>
<gene>
    <name evidence="13" type="ORF">Cha6605_3674</name>
</gene>
<dbReference type="EMBL" id="CP003600">
    <property type="protein sequence ID" value="AFY94654.1"/>
    <property type="molecule type" value="Genomic_DNA"/>
</dbReference>
<dbReference type="InterPro" id="IPR011006">
    <property type="entry name" value="CheY-like_superfamily"/>
</dbReference>
<proteinExistence type="predicted"/>
<dbReference type="SMART" id="SM00073">
    <property type="entry name" value="HPT"/>
    <property type="match status" value="1"/>
</dbReference>
<dbReference type="InterPro" id="IPR051315">
    <property type="entry name" value="Bact_Chemotaxis_CheA"/>
</dbReference>
<keyword evidence="14" id="KW-1185">Reference proteome</keyword>
<dbReference type="PROSITE" id="PS50110">
    <property type="entry name" value="RESPONSE_REGULATORY"/>
    <property type="match status" value="1"/>
</dbReference>
<dbReference type="SUPFAM" id="SSF52172">
    <property type="entry name" value="CheY-like"/>
    <property type="match status" value="1"/>
</dbReference>
<dbReference type="InterPro" id="IPR005467">
    <property type="entry name" value="His_kinase_dom"/>
</dbReference>
<feature type="modified residue" description="Phosphohistidine" evidence="7">
    <location>
        <position position="50"/>
    </location>
</feature>
<dbReference type="PATRIC" id="fig|1173020.3.peg.4215"/>
<dbReference type="InterPro" id="IPR002545">
    <property type="entry name" value="CheW-lke_dom"/>
</dbReference>
<evidence type="ECO:0000259" key="12">
    <source>
        <dbReference type="PROSITE" id="PS50894"/>
    </source>
</evidence>
<dbReference type="OrthoDB" id="291966at2"/>
<dbReference type="InterPro" id="IPR004105">
    <property type="entry name" value="CheA-like_dim"/>
</dbReference>
<dbReference type="InterPro" id="IPR004358">
    <property type="entry name" value="Sig_transdc_His_kin-like_C"/>
</dbReference>
<dbReference type="FunFam" id="3.30.565.10:FF:000016">
    <property type="entry name" value="Chemotaxis protein CheA, putative"/>
    <property type="match status" value="1"/>
</dbReference>
<dbReference type="PANTHER" id="PTHR43395">
    <property type="entry name" value="SENSOR HISTIDINE KINASE CHEA"/>
    <property type="match status" value="1"/>
</dbReference>
<sequence length="1133" mass="126121">MYIEPDLRDRVYQLFSLEVPKMLQTIETELVTLSIDRSAKKVNALLRAAHSIKGGAASLGLEAISDLAHQVEDIFRVLNHPELPFDRNLELLLFQLYDGLERLVTAEINGTTLAAEFSTQIQIILADLDDEIGHFVIAGQQLPADRLSSGVDLTQSIFEVDVAQSLARLERVLLDPECDAIVVGEFRAQAEVFTGIATLTDTPGFGAIAHATISALDRHPDRAREICCFALVDFYKTLDAVLIADSAGERLRQRADCKTISPGFAFLIAEPPRATQPNVTMSALETLLDEPPSLAVDSFDLEEIFDRIDEEFDLIFDPEDRQWYAGHLGVEIIADLAETIDAIDRHIQPLDKFAPILSEAAEGEFATIVADRSTSHATLESIDRLNLSFDLVDIFDLPPSAAASYATVETLPIPTQTFDPELDEAVDLNFDLVDIFDLPAIPDLLPIAHRAEIGLLVAEITNNFDRLPPIEPSTFTATSKILKPRRVKKARKVIPATAPQLSIRVALDRLERMNNLMGEIAIERHGLALYNEQCQETLGLLRSKCENFHTIGDRLRQIADTLVISTQLPPATAAAQSELRLDLALSQQFDALELDRYSELHDISQATIEQIAQIEEQIEDLSLFGDRSYRQIDRQKQLLSYLRDELMWARMLPLGEILNRFPRTLHDLSIEFNKPVDLKITGAGVLVDRVAIDKLLDPLVHLLRNAFDHGIDSAATRQVMGKPERGTIEITAYHQGSQTVIEIADDGRGIDLDAIAAKGIALNLLTEAEARQASEERLLDLLFTPGFSTAERVTKLSGRGMGLDIVKEQIQAIKGTIEIESQVGIGTTFILRIPLTLTIAQLMVCQVGNAVYAFPADSIQKIVIPLPEQLTQNDSGQIFHWRNLTIPIYHLIELLPYSVPISERTISHTLKSSASNPPDWLPPLLLIRRGDRLVGLQIDRLITEQELTIVPFGKAIRPPSYSYGCTILGDGVILPVLDPHTIVQVLVERPRCPVLPNLPPPVSIASRAILVIDDSVTTRQSLCLSLEKYGYRTFQAKDGQEGLELLRQKTSEIKLVVCDVEMPNLNGFEFLNIYRQDPALTSIPVVMLTSRSNNKHRQFATHLGAVDYFIKPYLEQDFMMAIEKIIDERDLKI</sequence>
<organism evidence="13 14">
    <name type="scientific">Chamaesiphon minutus (strain ATCC 27169 / PCC 6605)</name>
    <dbReference type="NCBI Taxonomy" id="1173020"/>
    <lineage>
        <taxon>Bacteria</taxon>
        <taxon>Bacillati</taxon>
        <taxon>Cyanobacteriota</taxon>
        <taxon>Cyanophyceae</taxon>
        <taxon>Gomontiellales</taxon>
        <taxon>Chamaesiphonaceae</taxon>
        <taxon>Chamaesiphon</taxon>
    </lineage>
</organism>
<dbReference type="eggNOG" id="COG0745">
    <property type="taxonomic scope" value="Bacteria"/>
</dbReference>
<dbReference type="HOGENOM" id="CLU_000650_2_1_3"/>
<evidence type="ECO:0000256" key="2">
    <source>
        <dbReference type="ARBA" id="ARBA00012438"/>
    </source>
</evidence>
<dbReference type="AlphaFoldDB" id="K9UKC5"/>
<keyword evidence="6" id="KW-0902">Two-component regulatory system</keyword>
<evidence type="ECO:0000256" key="8">
    <source>
        <dbReference type="PROSITE-ProRule" id="PRU00169"/>
    </source>
</evidence>
<keyword evidence="3 8" id="KW-0597">Phosphoprotein</keyword>
<dbReference type="RefSeq" id="WP_015160777.1">
    <property type="nucleotide sequence ID" value="NC_019697.1"/>
</dbReference>
<dbReference type="EC" id="2.7.13.3" evidence="2"/>
<reference evidence="13 14" key="1">
    <citation type="submission" date="2012-05" db="EMBL/GenBank/DDBJ databases">
        <title>Finished chromosome of genome of Chamaesiphon sp. PCC 6605.</title>
        <authorList>
            <consortium name="US DOE Joint Genome Institute"/>
            <person name="Gugger M."/>
            <person name="Coursin T."/>
            <person name="Rippka R."/>
            <person name="Tandeau De Marsac N."/>
            <person name="Huntemann M."/>
            <person name="Wei C.-L."/>
            <person name="Han J."/>
            <person name="Detter J.C."/>
            <person name="Han C."/>
            <person name="Tapia R."/>
            <person name="Chen A."/>
            <person name="Kyrpides N."/>
            <person name="Mavromatis K."/>
            <person name="Markowitz V."/>
            <person name="Szeto E."/>
            <person name="Ivanova N."/>
            <person name="Pagani I."/>
            <person name="Pati A."/>
            <person name="Goodwin L."/>
            <person name="Nordberg H.P."/>
            <person name="Cantor M.N."/>
            <person name="Hua S.X."/>
            <person name="Woyke T."/>
            <person name="Kerfeld C.A."/>
        </authorList>
    </citation>
    <scope>NUCLEOTIDE SEQUENCE [LARGE SCALE GENOMIC DNA]</scope>
    <source>
        <strain evidence="14">ATCC 27169 / PCC 6605</strain>
    </source>
</reference>
<evidence type="ECO:0000256" key="5">
    <source>
        <dbReference type="ARBA" id="ARBA00022777"/>
    </source>
</evidence>
<dbReference type="GO" id="GO:0005737">
    <property type="term" value="C:cytoplasm"/>
    <property type="evidence" value="ECO:0007669"/>
    <property type="project" value="InterPro"/>
</dbReference>
<dbReference type="CDD" id="cd00088">
    <property type="entry name" value="HPT"/>
    <property type="match status" value="1"/>
</dbReference>
<dbReference type="SUPFAM" id="SSF55874">
    <property type="entry name" value="ATPase domain of HSP90 chaperone/DNA topoisomerase II/histidine kinase"/>
    <property type="match status" value="1"/>
</dbReference>
<dbReference type="Pfam" id="PF00072">
    <property type="entry name" value="Response_reg"/>
    <property type="match status" value="1"/>
</dbReference>
<feature type="modified residue" description="4-aspartylphosphate" evidence="8">
    <location>
        <position position="1059"/>
    </location>
</feature>
<dbReference type="GO" id="GO:0000155">
    <property type="term" value="F:phosphorelay sensor kinase activity"/>
    <property type="evidence" value="ECO:0007669"/>
    <property type="project" value="InterPro"/>
</dbReference>
<keyword evidence="5 13" id="KW-0418">Kinase</keyword>
<evidence type="ECO:0000256" key="7">
    <source>
        <dbReference type="PROSITE-ProRule" id="PRU00110"/>
    </source>
</evidence>
<keyword evidence="4" id="KW-0808">Transferase</keyword>
<name>K9UKC5_CHAP6</name>
<dbReference type="InterPro" id="IPR008207">
    <property type="entry name" value="Sig_transdc_His_kin_Hpt_dom"/>
</dbReference>
<dbReference type="PRINTS" id="PR00344">
    <property type="entry name" value="BCTRLSENSOR"/>
</dbReference>
<dbReference type="Pfam" id="PF01584">
    <property type="entry name" value="CheW"/>
    <property type="match status" value="1"/>
</dbReference>
<dbReference type="SUPFAM" id="SSF47226">
    <property type="entry name" value="Histidine-containing phosphotransfer domain, HPT domain"/>
    <property type="match status" value="1"/>
</dbReference>
<feature type="domain" description="Histidine kinase" evidence="9">
    <location>
        <begin position="574"/>
        <end position="837"/>
    </location>
</feature>
<evidence type="ECO:0000259" key="10">
    <source>
        <dbReference type="PROSITE" id="PS50110"/>
    </source>
</evidence>
<dbReference type="InterPro" id="IPR036890">
    <property type="entry name" value="HATPase_C_sf"/>
</dbReference>
<feature type="domain" description="CheW-like" evidence="11">
    <location>
        <begin position="839"/>
        <end position="988"/>
    </location>
</feature>
<dbReference type="Gene3D" id="3.40.50.2300">
    <property type="match status" value="1"/>
</dbReference>
<dbReference type="SUPFAM" id="SSF50341">
    <property type="entry name" value="CheW-like"/>
    <property type="match status" value="1"/>
</dbReference>
<dbReference type="SMART" id="SM00260">
    <property type="entry name" value="CheW"/>
    <property type="match status" value="1"/>
</dbReference>
<dbReference type="eggNOG" id="COG2198">
    <property type="taxonomic scope" value="Bacteria"/>
</dbReference>
<evidence type="ECO:0000256" key="1">
    <source>
        <dbReference type="ARBA" id="ARBA00000085"/>
    </source>
</evidence>
<evidence type="ECO:0000256" key="4">
    <source>
        <dbReference type="ARBA" id="ARBA00022679"/>
    </source>
</evidence>
<evidence type="ECO:0000256" key="6">
    <source>
        <dbReference type="ARBA" id="ARBA00023012"/>
    </source>
</evidence>
<dbReference type="InterPro" id="IPR003594">
    <property type="entry name" value="HATPase_dom"/>
</dbReference>
<dbReference type="Proteomes" id="UP000010366">
    <property type="component" value="Chromosome"/>
</dbReference>
<protein>
    <recommendedName>
        <fullName evidence="2">histidine kinase</fullName>
        <ecNumber evidence="2">2.7.13.3</ecNumber>
    </recommendedName>
</protein>
<dbReference type="InterPro" id="IPR036641">
    <property type="entry name" value="HPT_dom_sf"/>
</dbReference>
<dbReference type="InterPro" id="IPR036061">
    <property type="entry name" value="CheW-like_dom_sf"/>
</dbReference>
<dbReference type="PROSITE" id="PS50894">
    <property type="entry name" value="HPT"/>
    <property type="match status" value="1"/>
</dbReference>
<dbReference type="Pfam" id="PF01627">
    <property type="entry name" value="Hpt"/>
    <property type="match status" value="1"/>
</dbReference>
<feature type="domain" description="HPt" evidence="12">
    <location>
        <begin position="4"/>
        <end position="107"/>
    </location>
</feature>
<evidence type="ECO:0000259" key="9">
    <source>
        <dbReference type="PROSITE" id="PS50109"/>
    </source>
</evidence>
<dbReference type="STRING" id="1173020.Cha6605_3674"/>
<evidence type="ECO:0000313" key="14">
    <source>
        <dbReference type="Proteomes" id="UP000010366"/>
    </source>
</evidence>
<evidence type="ECO:0000313" key="13">
    <source>
        <dbReference type="EMBL" id="AFY94654.1"/>
    </source>
</evidence>
<dbReference type="PROSITE" id="PS50851">
    <property type="entry name" value="CHEW"/>
    <property type="match status" value="1"/>
</dbReference>
<dbReference type="SMART" id="SM01231">
    <property type="entry name" value="H-kinase_dim"/>
    <property type="match status" value="1"/>
</dbReference>
<dbReference type="eggNOG" id="COG0643">
    <property type="taxonomic scope" value="Bacteria"/>
</dbReference>
<dbReference type="InterPro" id="IPR001789">
    <property type="entry name" value="Sig_transdc_resp-reg_receiver"/>
</dbReference>
<evidence type="ECO:0000259" key="11">
    <source>
        <dbReference type="PROSITE" id="PS50851"/>
    </source>
</evidence>
<dbReference type="GO" id="GO:0006935">
    <property type="term" value="P:chemotaxis"/>
    <property type="evidence" value="ECO:0007669"/>
    <property type="project" value="InterPro"/>
</dbReference>
<dbReference type="SMART" id="SM00448">
    <property type="entry name" value="REC"/>
    <property type="match status" value="1"/>
</dbReference>
<accession>K9UKC5</accession>
<evidence type="ECO:0000256" key="3">
    <source>
        <dbReference type="ARBA" id="ARBA00022553"/>
    </source>
</evidence>
<dbReference type="PROSITE" id="PS50109">
    <property type="entry name" value="HIS_KIN"/>
    <property type="match status" value="1"/>
</dbReference>
<dbReference type="Pfam" id="PF02518">
    <property type="entry name" value="HATPase_c"/>
    <property type="match status" value="1"/>
</dbReference>
<dbReference type="Gene3D" id="3.30.565.10">
    <property type="entry name" value="Histidine kinase-like ATPase, C-terminal domain"/>
    <property type="match status" value="1"/>
</dbReference>
<feature type="domain" description="Response regulatory" evidence="10">
    <location>
        <begin position="1008"/>
        <end position="1126"/>
    </location>
</feature>
<dbReference type="Gene3D" id="2.30.30.40">
    <property type="entry name" value="SH3 Domains"/>
    <property type="match status" value="1"/>
</dbReference>
<dbReference type="PANTHER" id="PTHR43395:SF1">
    <property type="entry name" value="CHEMOTAXIS PROTEIN CHEA"/>
    <property type="match status" value="1"/>
</dbReference>
<dbReference type="KEGG" id="cmp:Cha6605_3674"/>